<feature type="region of interest" description="Disordered" evidence="2">
    <location>
        <begin position="558"/>
        <end position="784"/>
    </location>
</feature>
<reference evidence="5 6" key="1">
    <citation type="submission" date="2024-02" db="EMBL/GenBank/DDBJ databases">
        <title>De novo assembly and annotation of 12 fungi associated with fruit tree decline syndrome in Ontario, Canada.</title>
        <authorList>
            <person name="Sulman M."/>
            <person name="Ellouze W."/>
            <person name="Ilyukhin E."/>
        </authorList>
    </citation>
    <scope>NUCLEOTIDE SEQUENCE [LARGE SCALE GENOMIC DNA]</scope>
    <source>
        <strain evidence="5 6">M1-105</strain>
    </source>
</reference>
<dbReference type="Pfam" id="PF00566">
    <property type="entry name" value="RabGAP-TBC"/>
    <property type="match status" value="1"/>
</dbReference>
<evidence type="ECO:0000313" key="5">
    <source>
        <dbReference type="EMBL" id="KAL1632306.1"/>
    </source>
</evidence>
<protein>
    <recommendedName>
        <fullName evidence="4">Rab-GAP TBC domain-containing protein</fullName>
    </recommendedName>
</protein>
<evidence type="ECO:0000256" key="1">
    <source>
        <dbReference type="ARBA" id="ARBA00022468"/>
    </source>
</evidence>
<feature type="compositionally biased region" description="Low complexity" evidence="2">
    <location>
        <begin position="775"/>
        <end position="784"/>
    </location>
</feature>
<dbReference type="PANTHER" id="PTHR22957:SF337">
    <property type="entry name" value="TBC1 DOMAIN FAMILY MEMBER 5"/>
    <property type="match status" value="1"/>
</dbReference>
<comment type="caution">
    <text evidence="5">The sequence shown here is derived from an EMBL/GenBank/DDBJ whole genome shotgun (WGS) entry which is preliminary data.</text>
</comment>
<evidence type="ECO:0000256" key="2">
    <source>
        <dbReference type="SAM" id="MobiDB-lite"/>
    </source>
</evidence>
<dbReference type="PROSITE" id="PS50086">
    <property type="entry name" value="TBC_RABGAP"/>
    <property type="match status" value="1"/>
</dbReference>
<keyword evidence="3" id="KW-0472">Membrane</keyword>
<feature type="compositionally biased region" description="Low complexity" evidence="2">
    <location>
        <begin position="673"/>
        <end position="688"/>
    </location>
</feature>
<name>A0ABR3SZ00_9PEZI</name>
<feature type="compositionally biased region" description="Gly residues" evidence="2">
    <location>
        <begin position="715"/>
        <end position="726"/>
    </location>
</feature>
<dbReference type="InterPro" id="IPR000195">
    <property type="entry name" value="Rab-GAP-TBC_dom"/>
</dbReference>
<dbReference type="PANTHER" id="PTHR22957">
    <property type="entry name" value="TBC1 DOMAIN FAMILY MEMBER GTPASE-ACTIVATING PROTEIN"/>
    <property type="match status" value="1"/>
</dbReference>
<organism evidence="5 6">
    <name type="scientific">Neofusicoccum ribis</name>
    <dbReference type="NCBI Taxonomy" id="45134"/>
    <lineage>
        <taxon>Eukaryota</taxon>
        <taxon>Fungi</taxon>
        <taxon>Dikarya</taxon>
        <taxon>Ascomycota</taxon>
        <taxon>Pezizomycotina</taxon>
        <taxon>Dothideomycetes</taxon>
        <taxon>Dothideomycetes incertae sedis</taxon>
        <taxon>Botryosphaeriales</taxon>
        <taxon>Botryosphaeriaceae</taxon>
        <taxon>Neofusicoccum</taxon>
    </lineage>
</organism>
<accession>A0ABR3SZ00</accession>
<keyword evidence="3" id="KW-0812">Transmembrane</keyword>
<feature type="compositionally biased region" description="Polar residues" evidence="2">
    <location>
        <begin position="611"/>
        <end position="664"/>
    </location>
</feature>
<sequence length="784" mass="86663">MRSARDARASWELLEQAQSLADLRTAVGLESAPSALVSGQRAACWKAFLLFENVNRAEWPSTLSESRTVYDSLRSHFLRAIENPDELESALDPLSENDESPWVALRKDEALRAEIFQDVDRCMPDNAYFRQPDTQKMMLDILFIFCKLNPEVGYRQGMHEVLAPILWVVERDALDAKQAGVDNRTQHKDLLLDMCDSHSIEHDTFTLFGLVMQNAKSFYEPSKTKQSSDSPMLVKCRYIFEKLLPKADPELADHLTEIEVAPQMFLMYVYTLFICAVIVASVRIADVRRRWMRLLFGREFPFDDVLPMWDLMFAADPSLEIMDYVCVAMLLRVRWDLLESDANMAITILLRYPQPKKDDPPRTFVQDAVQLKEKLNWETASRIIRVYTGRAPTKPTQQRPETPQSQIFTPERQLSPFRFPSHTRSPSGNIETIIQDAARGMYKTSEKWGVNKTIRDAVGDIRKNVQGIQSGRNTPNFRQLITGDANRAAESAALLRKIEYLEERNKSLAKMIEESVTELWDCQKDALDGKGSEKKTVEALSLAIAKVQVMQVYLEDSSIPLPADDPEPVEKPAPTPTTTEVSVEPSIPSSEDSKEAAGRTAPSADKAAGSAPTSRNATPTTVPQSATTGGKGSDTSVPTSSQTPARNIPQGSRNRPRLESSSFSWMLGQEPDTTPASSFAAASPLSTFQPLEKRERRRNKPGGGANNKRADATGGSEGSGNGGGGDRAFLFGDTDDEFMGPLGGGGNAKAGKKGKEVLRREIFDLDEVGGGNGSGASSVQGGVE</sequence>
<dbReference type="EMBL" id="JAJVDC020000031">
    <property type="protein sequence ID" value="KAL1632306.1"/>
    <property type="molecule type" value="Genomic_DNA"/>
</dbReference>
<dbReference type="Proteomes" id="UP001521116">
    <property type="component" value="Unassembled WGS sequence"/>
</dbReference>
<proteinExistence type="predicted"/>
<dbReference type="Gene3D" id="1.10.8.270">
    <property type="entry name" value="putative rabgap domain of human tbc1 domain family member 14 like domains"/>
    <property type="match status" value="1"/>
</dbReference>
<feature type="domain" description="Rab-GAP TBC" evidence="4">
    <location>
        <begin position="35"/>
        <end position="316"/>
    </location>
</feature>
<feature type="compositionally biased region" description="Low complexity" evidence="2">
    <location>
        <begin position="576"/>
        <end position="590"/>
    </location>
</feature>
<dbReference type="SUPFAM" id="SSF47923">
    <property type="entry name" value="Ypt/Rab-GAP domain of gyp1p"/>
    <property type="match status" value="2"/>
</dbReference>
<keyword evidence="3" id="KW-1133">Transmembrane helix</keyword>
<evidence type="ECO:0000256" key="3">
    <source>
        <dbReference type="SAM" id="Phobius"/>
    </source>
</evidence>
<dbReference type="InterPro" id="IPR035969">
    <property type="entry name" value="Rab-GAP_TBC_sf"/>
</dbReference>
<feature type="compositionally biased region" description="Basic and acidic residues" evidence="2">
    <location>
        <begin position="753"/>
        <end position="763"/>
    </location>
</feature>
<keyword evidence="1" id="KW-0343">GTPase activation</keyword>
<gene>
    <name evidence="5" type="ORF">SLS56_003721</name>
</gene>
<feature type="transmembrane region" description="Helical" evidence="3">
    <location>
        <begin position="265"/>
        <end position="285"/>
    </location>
</feature>
<dbReference type="Gene3D" id="1.10.472.80">
    <property type="entry name" value="Ypt/Rab-GAP domain of gyp1p, domain 3"/>
    <property type="match status" value="1"/>
</dbReference>
<keyword evidence="6" id="KW-1185">Reference proteome</keyword>
<dbReference type="SMART" id="SM00164">
    <property type="entry name" value="TBC"/>
    <property type="match status" value="1"/>
</dbReference>
<evidence type="ECO:0000313" key="6">
    <source>
        <dbReference type="Proteomes" id="UP001521116"/>
    </source>
</evidence>
<evidence type="ECO:0000259" key="4">
    <source>
        <dbReference type="PROSITE" id="PS50086"/>
    </source>
</evidence>